<dbReference type="InterPro" id="IPR001279">
    <property type="entry name" value="Metallo-B-lactamas"/>
</dbReference>
<dbReference type="PANTHER" id="PTHR42951:SF22">
    <property type="entry name" value="METALLO BETA-LACTAMASE SUPERFAMILY LIPOPROTEIN"/>
    <property type="match status" value="1"/>
</dbReference>
<organism evidence="2 3">
    <name type="scientific">Salinithrix halophila</name>
    <dbReference type="NCBI Taxonomy" id="1485204"/>
    <lineage>
        <taxon>Bacteria</taxon>
        <taxon>Bacillati</taxon>
        <taxon>Bacillota</taxon>
        <taxon>Bacilli</taxon>
        <taxon>Bacillales</taxon>
        <taxon>Thermoactinomycetaceae</taxon>
        <taxon>Salinithrix</taxon>
    </lineage>
</organism>
<dbReference type="SMART" id="SM00849">
    <property type="entry name" value="Lactamase_B"/>
    <property type="match status" value="1"/>
</dbReference>
<dbReference type="SUPFAM" id="SSF56281">
    <property type="entry name" value="Metallo-hydrolase/oxidoreductase"/>
    <property type="match status" value="1"/>
</dbReference>
<dbReference type="Gene3D" id="3.60.15.10">
    <property type="entry name" value="Ribonuclease Z/Hydroxyacylglutathione hydrolase-like"/>
    <property type="match status" value="1"/>
</dbReference>
<dbReference type="InterPro" id="IPR037482">
    <property type="entry name" value="ST1585_MBL-fold"/>
</dbReference>
<evidence type="ECO:0000313" key="2">
    <source>
        <dbReference type="EMBL" id="MFC4076114.1"/>
    </source>
</evidence>
<gene>
    <name evidence="2" type="ORF">ACFOUO_04750</name>
</gene>
<dbReference type="PANTHER" id="PTHR42951">
    <property type="entry name" value="METALLO-BETA-LACTAMASE DOMAIN-CONTAINING"/>
    <property type="match status" value="1"/>
</dbReference>
<dbReference type="CDD" id="cd07726">
    <property type="entry name" value="ST1585-like_MBL-fold"/>
    <property type="match status" value="1"/>
</dbReference>
<evidence type="ECO:0000313" key="3">
    <source>
        <dbReference type="Proteomes" id="UP001595843"/>
    </source>
</evidence>
<dbReference type="Proteomes" id="UP001595843">
    <property type="component" value="Unassembled WGS sequence"/>
</dbReference>
<dbReference type="Pfam" id="PF00753">
    <property type="entry name" value="Lactamase_B"/>
    <property type="match status" value="1"/>
</dbReference>
<dbReference type="InterPro" id="IPR036866">
    <property type="entry name" value="RibonucZ/Hydroxyglut_hydro"/>
</dbReference>
<sequence>MKPTRLYDWGFNTKMIEGYDLGLPGRTGIYVLEGEELTLIESGPSPSVPYILKGLEELGYSPDVVKNIIVTHIHLDHAGGAGLLLQSCPNARVVVHPRGARHLADPSRLIQGARMVYGDHFEPLFDPVVPIPEERIFVRKDNQTLAIGKNRILRFIDSPGHAAHHFSIFDSGSMGLFTGDTAGIHYSQTEEYGFTFCLPSTSPNQFDPEAMRESIGKFRILGPERLFFGHFGMLENPEEAYCQVLRGLDDFMDDAKEAMTRGEGGKGIEKRLKERYQRLLRERGVPEENPLFEILYLDLSVCAMGLEHYWNTKRE</sequence>
<protein>
    <submittedName>
        <fullName evidence="2">MBL fold metallo-hydrolase</fullName>
    </submittedName>
</protein>
<feature type="domain" description="Metallo-beta-lactamase" evidence="1">
    <location>
        <begin position="26"/>
        <end position="230"/>
    </location>
</feature>
<dbReference type="InterPro" id="IPR050855">
    <property type="entry name" value="NDM-1-like"/>
</dbReference>
<evidence type="ECO:0000259" key="1">
    <source>
        <dbReference type="SMART" id="SM00849"/>
    </source>
</evidence>
<accession>A0ABV8JBY7</accession>
<comment type="caution">
    <text evidence="2">The sequence shown here is derived from an EMBL/GenBank/DDBJ whole genome shotgun (WGS) entry which is preliminary data.</text>
</comment>
<name>A0ABV8JBY7_9BACL</name>
<proteinExistence type="predicted"/>
<dbReference type="RefSeq" id="WP_380702668.1">
    <property type="nucleotide sequence ID" value="NZ_JBHSAP010000007.1"/>
</dbReference>
<dbReference type="EMBL" id="JBHSAP010000007">
    <property type="protein sequence ID" value="MFC4076114.1"/>
    <property type="molecule type" value="Genomic_DNA"/>
</dbReference>
<keyword evidence="3" id="KW-1185">Reference proteome</keyword>
<reference evidence="3" key="1">
    <citation type="journal article" date="2019" name="Int. J. Syst. Evol. Microbiol.">
        <title>The Global Catalogue of Microorganisms (GCM) 10K type strain sequencing project: providing services to taxonomists for standard genome sequencing and annotation.</title>
        <authorList>
            <consortium name="The Broad Institute Genomics Platform"/>
            <consortium name="The Broad Institute Genome Sequencing Center for Infectious Disease"/>
            <person name="Wu L."/>
            <person name="Ma J."/>
        </authorList>
    </citation>
    <scope>NUCLEOTIDE SEQUENCE [LARGE SCALE GENOMIC DNA]</scope>
    <source>
        <strain evidence="3">IBRC-M 10813</strain>
    </source>
</reference>